<sequence length="205" mass="23469">MPFQPVSEHEDHGSGGNFPTRNRQFYNFCGRLSYCGSLSFQDAKHNARLVPIFLDDCLEDKPQSYTLMKKLWKMVRGDMDHTGATLNSIRSIHQNEYGYLPYTGGTATRRQSAAPYMYMDAIKYGELPNNQKQANQKDRGQFQEYTFGDDLAQEARFVVDFRFGLLYMTLGHYHADSFALLVRSRVSMELETKPALSLLGVQIIP</sequence>
<accession>A0A1N7Q703</accession>
<dbReference type="Proteomes" id="UP000185678">
    <property type="component" value="Unassembled WGS sequence"/>
</dbReference>
<evidence type="ECO:0000313" key="1">
    <source>
        <dbReference type="EMBL" id="SIT18614.1"/>
    </source>
</evidence>
<keyword evidence="2" id="KW-1185">Reference proteome</keyword>
<reference evidence="1 2" key="1">
    <citation type="submission" date="2017-01" db="EMBL/GenBank/DDBJ databases">
        <authorList>
            <person name="Mah S.A."/>
            <person name="Swanson W.J."/>
            <person name="Moy G.W."/>
            <person name="Vacquier V.D."/>
        </authorList>
    </citation>
    <scope>NUCLEOTIDE SEQUENCE [LARGE SCALE GENOMIC DNA]</scope>
    <source>
        <strain evidence="1 2">DSM 11589</strain>
    </source>
</reference>
<name>A0A1N7Q703_9PROT</name>
<dbReference type="RefSeq" id="WP_076402046.1">
    <property type="nucleotide sequence ID" value="NZ_FTOA01000011.1"/>
</dbReference>
<proteinExistence type="predicted"/>
<dbReference type="AlphaFoldDB" id="A0A1N7Q703"/>
<organism evidence="1 2">
    <name type="scientific">Insolitispirillum peregrinum</name>
    <dbReference type="NCBI Taxonomy" id="80876"/>
    <lineage>
        <taxon>Bacteria</taxon>
        <taxon>Pseudomonadati</taxon>
        <taxon>Pseudomonadota</taxon>
        <taxon>Alphaproteobacteria</taxon>
        <taxon>Rhodospirillales</taxon>
        <taxon>Novispirillaceae</taxon>
        <taxon>Insolitispirillum</taxon>
    </lineage>
</organism>
<gene>
    <name evidence="1" type="ORF">SAMN05421779_11143</name>
</gene>
<protein>
    <submittedName>
        <fullName evidence="1">Uncharacterized protein</fullName>
    </submittedName>
</protein>
<dbReference type="EMBL" id="FTOA01000011">
    <property type="protein sequence ID" value="SIT18614.1"/>
    <property type="molecule type" value="Genomic_DNA"/>
</dbReference>
<evidence type="ECO:0000313" key="2">
    <source>
        <dbReference type="Proteomes" id="UP000185678"/>
    </source>
</evidence>
<dbReference type="OrthoDB" id="9957941at2"/>